<dbReference type="NCBIfam" id="TIGR03150">
    <property type="entry name" value="fabF"/>
    <property type="match status" value="1"/>
</dbReference>
<comment type="function">
    <text evidence="11 14">Involved in the type II fatty acid elongation cycle. Catalyzes the elongation of a wide range of acyl-ACP by the addition of two carbons from malonyl-ACP to an acyl acceptor. Can efficiently catalyze the conversion of palmitoleoyl-ACP (cis-hexadec-9-enoyl-ACP) to cis-vaccenoyl-ACP (cis-octadec-11-enoyl-ACP), an essential step in the thermal regulation of fatty acid composition.</text>
</comment>
<reference evidence="17 18" key="1">
    <citation type="submission" date="2023-08" db="EMBL/GenBank/DDBJ databases">
        <title>Genome sequence of Thermaerobacter compostii strain Ins1, a spore-forming filamentous bacterium isolated from a deep geothermal reservoir.</title>
        <authorList>
            <person name="Bregnard D."/>
            <person name="Gonzalez D."/>
            <person name="Junier P."/>
        </authorList>
    </citation>
    <scope>NUCLEOTIDE SEQUENCE [LARGE SCALE GENOMIC DNA]</scope>
    <source>
        <strain evidence="17 18">Ins1</strain>
    </source>
</reference>
<gene>
    <name evidence="17" type="primary">fabF</name>
    <name evidence="17" type="ORF">Q5761_04665</name>
</gene>
<comment type="catalytic activity">
    <reaction evidence="13 14">
        <text>a fatty acyl-[ACP] + malonyl-[ACP] + H(+) = a 3-oxoacyl-[ACP] + holo-[ACP] + CO2</text>
        <dbReference type="Rhea" id="RHEA:22836"/>
        <dbReference type="Rhea" id="RHEA-COMP:9623"/>
        <dbReference type="Rhea" id="RHEA-COMP:9685"/>
        <dbReference type="Rhea" id="RHEA-COMP:9916"/>
        <dbReference type="Rhea" id="RHEA-COMP:14125"/>
        <dbReference type="ChEBI" id="CHEBI:15378"/>
        <dbReference type="ChEBI" id="CHEBI:16526"/>
        <dbReference type="ChEBI" id="CHEBI:64479"/>
        <dbReference type="ChEBI" id="CHEBI:78449"/>
        <dbReference type="ChEBI" id="CHEBI:78776"/>
        <dbReference type="ChEBI" id="CHEBI:138651"/>
    </reaction>
</comment>
<evidence type="ECO:0000256" key="11">
    <source>
        <dbReference type="ARBA" id="ARBA00024006"/>
    </source>
</evidence>
<dbReference type="PROSITE" id="PS52004">
    <property type="entry name" value="KS3_2"/>
    <property type="match status" value="1"/>
</dbReference>
<keyword evidence="7" id="KW-0276">Fatty acid metabolism</keyword>
<dbReference type="PANTHER" id="PTHR11712">
    <property type="entry name" value="POLYKETIDE SYNTHASE-RELATED"/>
    <property type="match status" value="1"/>
</dbReference>
<dbReference type="NCBIfam" id="NF004970">
    <property type="entry name" value="PRK06333.1"/>
    <property type="match status" value="1"/>
</dbReference>
<evidence type="ECO:0000256" key="8">
    <source>
        <dbReference type="ARBA" id="ARBA00023098"/>
    </source>
</evidence>
<keyword evidence="10 14" id="KW-0012">Acyltransferase</keyword>
<dbReference type="SUPFAM" id="SSF53901">
    <property type="entry name" value="Thiolase-like"/>
    <property type="match status" value="2"/>
</dbReference>
<evidence type="ECO:0000256" key="15">
    <source>
        <dbReference type="RuleBase" id="RU003694"/>
    </source>
</evidence>
<comment type="similarity">
    <text evidence="2 14 15">Belongs to the thiolase-like superfamily. Beta-ketoacyl-ACP synthases family.</text>
</comment>
<dbReference type="InterPro" id="IPR018201">
    <property type="entry name" value="Ketoacyl_synth_AS"/>
</dbReference>
<comment type="catalytic activity">
    <reaction evidence="12 14">
        <text>(9Z)-hexadecenoyl-[ACP] + malonyl-[ACP] + H(+) = 3-oxo-(11Z)-octadecenoyl-[ACP] + holo-[ACP] + CO2</text>
        <dbReference type="Rhea" id="RHEA:55040"/>
        <dbReference type="Rhea" id="RHEA-COMP:9623"/>
        <dbReference type="Rhea" id="RHEA-COMP:9685"/>
        <dbReference type="Rhea" id="RHEA-COMP:10800"/>
        <dbReference type="Rhea" id="RHEA-COMP:14074"/>
        <dbReference type="ChEBI" id="CHEBI:15378"/>
        <dbReference type="ChEBI" id="CHEBI:16526"/>
        <dbReference type="ChEBI" id="CHEBI:64479"/>
        <dbReference type="ChEBI" id="CHEBI:78449"/>
        <dbReference type="ChEBI" id="CHEBI:83989"/>
        <dbReference type="ChEBI" id="CHEBI:138538"/>
        <dbReference type="EC" id="2.3.1.179"/>
    </reaction>
</comment>
<accession>A0ABZ0QT26</accession>
<evidence type="ECO:0000256" key="14">
    <source>
        <dbReference type="PIRNR" id="PIRNR000447"/>
    </source>
</evidence>
<dbReference type="Proteomes" id="UP001304683">
    <property type="component" value="Chromosome"/>
</dbReference>
<comment type="pathway">
    <text evidence="1 14">Lipid metabolism; fatty acid biosynthesis.</text>
</comment>
<dbReference type="PANTHER" id="PTHR11712:SF336">
    <property type="entry name" value="3-OXOACYL-[ACYL-CARRIER-PROTEIN] SYNTHASE, MITOCHONDRIAL"/>
    <property type="match status" value="1"/>
</dbReference>
<organism evidence="17 18">
    <name type="scientific">Thermaerobacter composti</name>
    <dbReference type="NCBI Taxonomy" id="554949"/>
    <lineage>
        <taxon>Bacteria</taxon>
        <taxon>Bacillati</taxon>
        <taxon>Bacillota</taxon>
        <taxon>Clostridia</taxon>
        <taxon>Eubacteriales</taxon>
        <taxon>Clostridiales Family XVII. Incertae Sedis</taxon>
        <taxon>Thermaerobacter</taxon>
    </lineage>
</organism>
<evidence type="ECO:0000256" key="7">
    <source>
        <dbReference type="ARBA" id="ARBA00022832"/>
    </source>
</evidence>
<keyword evidence="18" id="KW-1185">Reference proteome</keyword>
<dbReference type="InterPro" id="IPR014031">
    <property type="entry name" value="Ketoacyl_synth_C"/>
</dbReference>
<evidence type="ECO:0000256" key="4">
    <source>
        <dbReference type="ARBA" id="ARBA00014657"/>
    </source>
</evidence>
<dbReference type="NCBIfam" id="NF005589">
    <property type="entry name" value="PRK07314.1"/>
    <property type="match status" value="1"/>
</dbReference>
<dbReference type="InterPro" id="IPR014030">
    <property type="entry name" value="Ketoacyl_synth_N"/>
</dbReference>
<keyword evidence="6 14" id="KW-0808">Transferase</keyword>
<evidence type="ECO:0000256" key="5">
    <source>
        <dbReference type="ARBA" id="ARBA00022516"/>
    </source>
</evidence>
<evidence type="ECO:0000313" key="18">
    <source>
        <dbReference type="Proteomes" id="UP001304683"/>
    </source>
</evidence>
<dbReference type="InterPro" id="IPR020841">
    <property type="entry name" value="PKS_Beta-ketoAc_synthase_dom"/>
</dbReference>
<dbReference type="InterPro" id="IPR000794">
    <property type="entry name" value="Beta-ketoacyl_synthase"/>
</dbReference>
<dbReference type="PIRSF" id="PIRSF000447">
    <property type="entry name" value="KAS_II"/>
    <property type="match status" value="1"/>
</dbReference>
<dbReference type="CDD" id="cd00834">
    <property type="entry name" value="KAS_I_II"/>
    <property type="match status" value="1"/>
</dbReference>
<dbReference type="Pfam" id="PF00109">
    <property type="entry name" value="ketoacyl-synt"/>
    <property type="match status" value="1"/>
</dbReference>
<protein>
    <recommendedName>
        <fullName evidence="4 14">3-oxoacyl-[acyl-carrier-protein] synthase 2</fullName>
        <ecNumber evidence="3 14">2.3.1.179</ecNumber>
    </recommendedName>
</protein>
<evidence type="ECO:0000313" key="17">
    <source>
        <dbReference type="EMBL" id="WPD19944.1"/>
    </source>
</evidence>
<dbReference type="PROSITE" id="PS00606">
    <property type="entry name" value="KS3_1"/>
    <property type="match status" value="1"/>
</dbReference>
<name>A0ABZ0QT26_9FIRM</name>
<keyword evidence="5 14" id="KW-0444">Lipid biosynthesis</keyword>
<dbReference type="RefSeq" id="WP_318751369.1">
    <property type="nucleotide sequence ID" value="NZ_CP132508.1"/>
</dbReference>
<proteinExistence type="inferred from homology"/>
<keyword evidence="9 14" id="KW-0275">Fatty acid biosynthesis</keyword>
<evidence type="ECO:0000256" key="9">
    <source>
        <dbReference type="ARBA" id="ARBA00023160"/>
    </source>
</evidence>
<dbReference type="EC" id="2.3.1.179" evidence="3 14"/>
<dbReference type="GO" id="GO:0004315">
    <property type="term" value="F:3-oxoacyl-[acyl-carrier-protein] synthase activity"/>
    <property type="evidence" value="ECO:0007669"/>
    <property type="project" value="UniProtKB-EC"/>
</dbReference>
<keyword evidence="8" id="KW-0443">Lipid metabolism</keyword>
<evidence type="ECO:0000256" key="2">
    <source>
        <dbReference type="ARBA" id="ARBA00008467"/>
    </source>
</evidence>
<dbReference type="EMBL" id="CP132508">
    <property type="protein sequence ID" value="WPD19944.1"/>
    <property type="molecule type" value="Genomic_DNA"/>
</dbReference>
<evidence type="ECO:0000256" key="12">
    <source>
        <dbReference type="ARBA" id="ARBA00047318"/>
    </source>
</evidence>
<evidence type="ECO:0000259" key="16">
    <source>
        <dbReference type="PROSITE" id="PS52004"/>
    </source>
</evidence>
<evidence type="ECO:0000256" key="1">
    <source>
        <dbReference type="ARBA" id="ARBA00005194"/>
    </source>
</evidence>
<sequence length="420" mass="44118">MRHRVVITGVGAVTPLGVGVDALWEGILAGRSGIRRISRFDPSPFPSQIAGEVPGFDPTAFIDRKEARRMDRFTQFAMATVAMALQDAGLDPASLDGDRLGVVMGTGIGGIETFVEQAAVMAERGPDRVSPFFIPMMIANMAAGQVAIRYRARGPNTTVVTACAASAHAIGEAFRILQRGQADVMITGGSEAAIVPLGLAGFCAMKALSTRNDRPEAASRPFDRGRDGFVMAEGAGALILETLEHARRRGARIYAEIIGYGSTADAHHITQPAPGGEGGARAMEAALADAGIDPTDVDYINAHGTSTPQGDVAETLAIKRVFGDHAYRLAVSSTKSMTGHLLGAAGAVEAILTVLALRDGVLPPTINLDDPDPECDLDYVPHRARPRAIRVALSNSFGFGGQNACLAFRRYDAGAEDRGA</sequence>
<dbReference type="InterPro" id="IPR017568">
    <property type="entry name" value="3-oxoacyl-ACP_synth-2"/>
</dbReference>
<dbReference type="SMART" id="SM00825">
    <property type="entry name" value="PKS_KS"/>
    <property type="match status" value="1"/>
</dbReference>
<dbReference type="InterPro" id="IPR016039">
    <property type="entry name" value="Thiolase-like"/>
</dbReference>
<dbReference type="Gene3D" id="3.40.47.10">
    <property type="match status" value="1"/>
</dbReference>
<feature type="domain" description="Ketosynthase family 3 (KS3)" evidence="16">
    <location>
        <begin position="2"/>
        <end position="410"/>
    </location>
</feature>
<dbReference type="Pfam" id="PF02801">
    <property type="entry name" value="Ketoacyl-synt_C"/>
    <property type="match status" value="1"/>
</dbReference>
<evidence type="ECO:0000256" key="3">
    <source>
        <dbReference type="ARBA" id="ARBA00012356"/>
    </source>
</evidence>
<evidence type="ECO:0000256" key="13">
    <source>
        <dbReference type="ARBA" id="ARBA00047659"/>
    </source>
</evidence>
<evidence type="ECO:0000256" key="10">
    <source>
        <dbReference type="ARBA" id="ARBA00023315"/>
    </source>
</evidence>
<evidence type="ECO:0000256" key="6">
    <source>
        <dbReference type="ARBA" id="ARBA00022679"/>
    </source>
</evidence>